<gene>
    <name evidence="2" type="ORF">ONB1V03_LOCUS13599</name>
</gene>
<evidence type="ECO:0000313" key="2">
    <source>
        <dbReference type="EMBL" id="CAD7656963.1"/>
    </source>
</evidence>
<keyword evidence="3" id="KW-1185">Reference proteome</keyword>
<dbReference type="AlphaFoldDB" id="A0A7R9MBA6"/>
<dbReference type="OrthoDB" id="76453at2759"/>
<reference evidence="2" key="1">
    <citation type="submission" date="2020-11" db="EMBL/GenBank/DDBJ databases">
        <authorList>
            <person name="Tran Van P."/>
        </authorList>
    </citation>
    <scope>NUCLEOTIDE SEQUENCE</scope>
</reference>
<protein>
    <submittedName>
        <fullName evidence="2">Uncharacterized protein</fullName>
    </submittedName>
</protein>
<feature type="compositionally biased region" description="Polar residues" evidence="1">
    <location>
        <begin position="157"/>
        <end position="179"/>
    </location>
</feature>
<dbReference type="Proteomes" id="UP000728032">
    <property type="component" value="Unassembled WGS sequence"/>
</dbReference>
<feature type="region of interest" description="Disordered" evidence="1">
    <location>
        <begin position="151"/>
        <end position="195"/>
    </location>
</feature>
<accession>A0A7R9MBA6</accession>
<evidence type="ECO:0000256" key="1">
    <source>
        <dbReference type="SAM" id="MobiDB-lite"/>
    </source>
</evidence>
<dbReference type="Gene3D" id="1.20.58.90">
    <property type="match status" value="1"/>
</dbReference>
<organism evidence="2">
    <name type="scientific">Oppiella nova</name>
    <dbReference type="NCBI Taxonomy" id="334625"/>
    <lineage>
        <taxon>Eukaryota</taxon>
        <taxon>Metazoa</taxon>
        <taxon>Ecdysozoa</taxon>
        <taxon>Arthropoda</taxon>
        <taxon>Chelicerata</taxon>
        <taxon>Arachnida</taxon>
        <taxon>Acari</taxon>
        <taxon>Acariformes</taxon>
        <taxon>Sarcoptiformes</taxon>
        <taxon>Oribatida</taxon>
        <taxon>Brachypylina</taxon>
        <taxon>Oppioidea</taxon>
        <taxon>Oppiidae</taxon>
        <taxon>Oppiella</taxon>
    </lineage>
</organism>
<evidence type="ECO:0000313" key="3">
    <source>
        <dbReference type="Proteomes" id="UP000728032"/>
    </source>
</evidence>
<proteinExistence type="predicted"/>
<name>A0A7R9MBA6_9ACAR</name>
<dbReference type="EMBL" id="OC926927">
    <property type="protein sequence ID" value="CAD7656963.1"/>
    <property type="molecule type" value="Genomic_DNA"/>
</dbReference>
<sequence>MSSSETSFQEIGRPLSGVGIVSTEGEKLLNALRKIQTKLHQKHHPMADKTLNSHHKLIPNKPTLATTSAYCANCAATDAMDGDHRGGGGDERHVLRSHTYACVHHKTCDENSGESLDARLKLIELQLKTISMQLGTSSGDEGTHVRLNASKIGGQPLATSNGHKRSTTGTAPTNGTNERLNGGSVGDNLDRHSGDDRFESSIHAIRDMMSGTTHAMPKSRSLDAINHKSWAAGAHYKPSKHFHLQYKDIPFLLGTTSNSHSVIASRQLEISRLKQHNQLCSHRNHNIPVRKIFDERIRQQVLDTEIKELLFDLHEEHDYICEEIQYLSKQLEQMGDESGRVTLDRELYFLSRRISAKKRQINELQEMHSLLRRNAVQSTSPSVDRTKQYGLILEAPVAQSIGYIITGAMRCNPDLNGPAIYYLKQRTSGIAL</sequence>
<dbReference type="EMBL" id="CAJPVJ010012102">
    <property type="protein sequence ID" value="CAG2174150.1"/>
    <property type="molecule type" value="Genomic_DNA"/>
</dbReference>